<accession>A0A2H2ZG06</accession>
<sequence>MAQIIIDTSSAEPTFFRESDVYNDRQKDSRQGLKGLSATQPCIRQLQGKDLCHYIKLDDDNI</sequence>
<organism evidence="1 2">
    <name type="scientific">Trichoderma parareesei</name>
    <name type="common">Filamentous fungus</name>
    <dbReference type="NCBI Taxonomy" id="858221"/>
    <lineage>
        <taxon>Eukaryota</taxon>
        <taxon>Fungi</taxon>
        <taxon>Dikarya</taxon>
        <taxon>Ascomycota</taxon>
        <taxon>Pezizomycotina</taxon>
        <taxon>Sordariomycetes</taxon>
        <taxon>Hypocreomycetidae</taxon>
        <taxon>Hypocreales</taxon>
        <taxon>Hypocreaceae</taxon>
        <taxon>Trichoderma</taxon>
    </lineage>
</organism>
<evidence type="ECO:0000313" key="1">
    <source>
        <dbReference type="EMBL" id="OTA05809.1"/>
    </source>
</evidence>
<keyword evidence="2" id="KW-1185">Reference proteome</keyword>
<gene>
    <name evidence="1" type="ORF">A9Z42_0065260</name>
</gene>
<reference evidence="1 2" key="1">
    <citation type="journal article" date="2015" name="Genome Announc.">
        <title>Genome sequence and annotation of Trichoderma parareesei, the ancestor of the cellulase producer Trichoderma reesei.</title>
        <authorList>
            <person name="Yang D."/>
            <person name="Pomraning K."/>
            <person name="Kopchinskiy A."/>
            <person name="Karimi Aghcheh R."/>
            <person name="Atanasova L."/>
            <person name="Chenthamara K."/>
            <person name="Baker S.E."/>
            <person name="Zhang R."/>
            <person name="Shen Q."/>
            <person name="Freitag M."/>
            <person name="Kubicek C.P."/>
            <person name="Druzhinina I.S."/>
        </authorList>
    </citation>
    <scope>NUCLEOTIDE SEQUENCE [LARGE SCALE GENOMIC DNA]</scope>
    <source>
        <strain evidence="1 2">CBS 125925</strain>
    </source>
</reference>
<proteinExistence type="predicted"/>
<dbReference type="AlphaFoldDB" id="A0A2H2ZG06"/>
<protein>
    <submittedName>
        <fullName evidence="1">Uncharacterized protein</fullName>
    </submittedName>
</protein>
<dbReference type="Proteomes" id="UP000219286">
    <property type="component" value="Unassembled WGS sequence"/>
</dbReference>
<dbReference type="EMBL" id="LFMI01000640">
    <property type="protein sequence ID" value="OTA05809.1"/>
    <property type="molecule type" value="Genomic_DNA"/>
</dbReference>
<evidence type="ECO:0000313" key="2">
    <source>
        <dbReference type="Proteomes" id="UP000219286"/>
    </source>
</evidence>
<comment type="caution">
    <text evidence="1">The sequence shown here is derived from an EMBL/GenBank/DDBJ whole genome shotgun (WGS) entry which is preliminary data.</text>
</comment>
<name>A0A2H2ZG06_TRIPA</name>